<accession>A0AAV9IVC3</accession>
<feature type="compositionally biased region" description="Low complexity" evidence="1">
    <location>
        <begin position="15"/>
        <end position="27"/>
    </location>
</feature>
<dbReference type="EMBL" id="JANCYW010000007">
    <property type="protein sequence ID" value="KAK4536006.1"/>
    <property type="molecule type" value="Genomic_DNA"/>
</dbReference>
<protein>
    <submittedName>
        <fullName evidence="2">Uncharacterized protein</fullName>
    </submittedName>
</protein>
<dbReference type="AlphaFoldDB" id="A0AAV9IVC3"/>
<name>A0AAV9IVC3_CYACA</name>
<feature type="region of interest" description="Disordered" evidence="1">
    <location>
        <begin position="1"/>
        <end position="44"/>
    </location>
</feature>
<proteinExistence type="predicted"/>
<reference evidence="2 3" key="1">
    <citation type="submission" date="2022-07" db="EMBL/GenBank/DDBJ databases">
        <title>Genome-wide signatures of adaptation to extreme environments.</title>
        <authorList>
            <person name="Cho C.H."/>
            <person name="Yoon H.S."/>
        </authorList>
    </citation>
    <scope>NUCLEOTIDE SEQUENCE [LARGE SCALE GENOMIC DNA]</scope>
    <source>
        <strain evidence="2 3">DBV 063 E5</strain>
    </source>
</reference>
<dbReference type="Proteomes" id="UP001301350">
    <property type="component" value="Unassembled WGS sequence"/>
</dbReference>
<keyword evidence="3" id="KW-1185">Reference proteome</keyword>
<comment type="caution">
    <text evidence="2">The sequence shown here is derived from an EMBL/GenBank/DDBJ whole genome shotgun (WGS) entry which is preliminary data.</text>
</comment>
<organism evidence="2 3">
    <name type="scientific">Cyanidium caldarium</name>
    <name type="common">Red alga</name>
    <dbReference type="NCBI Taxonomy" id="2771"/>
    <lineage>
        <taxon>Eukaryota</taxon>
        <taxon>Rhodophyta</taxon>
        <taxon>Bangiophyceae</taxon>
        <taxon>Cyanidiales</taxon>
        <taxon>Cyanidiaceae</taxon>
        <taxon>Cyanidium</taxon>
    </lineage>
</organism>
<evidence type="ECO:0000313" key="3">
    <source>
        <dbReference type="Proteomes" id="UP001301350"/>
    </source>
</evidence>
<sequence length="212" mass="23877">MLQQQLMGGADGGSTQPPLAAPTATATRISRQHPHFHRRTDPYTSSGFSPVSPVFVSAGCCRARRRRRQWVNDAFLQVCAAYSANGYRGACGVSGDVWGAWCGVAEQDGWREFHQEMRERRGRPEAPALERVLRGCGDAWHRWEPFRNCTEEQERAWLAQLCTSACSDVEEQQDEETMEAAVVDAGRRLDERLTLNDTEGESRMFVLDEEEP</sequence>
<gene>
    <name evidence="2" type="ORF">CDCA_CDCA07G2031</name>
</gene>
<evidence type="ECO:0000313" key="2">
    <source>
        <dbReference type="EMBL" id="KAK4536006.1"/>
    </source>
</evidence>
<evidence type="ECO:0000256" key="1">
    <source>
        <dbReference type="SAM" id="MobiDB-lite"/>
    </source>
</evidence>